<dbReference type="AlphaFoldDB" id="A0A9D1DC60"/>
<reference evidence="1" key="1">
    <citation type="submission" date="2020-10" db="EMBL/GenBank/DDBJ databases">
        <authorList>
            <person name="Gilroy R."/>
        </authorList>
    </citation>
    <scope>NUCLEOTIDE SEQUENCE</scope>
    <source>
        <strain evidence="1">CHK184-25365</strain>
    </source>
</reference>
<accession>A0A9D1DC60</accession>
<dbReference type="EMBL" id="DVGY01000034">
    <property type="protein sequence ID" value="HIR40473.1"/>
    <property type="molecule type" value="Genomic_DNA"/>
</dbReference>
<name>A0A9D1DC60_9FIRM</name>
<comment type="caution">
    <text evidence="1">The sequence shown here is derived from an EMBL/GenBank/DDBJ whole genome shotgun (WGS) entry which is preliminary data.</text>
</comment>
<sequence>MARHFYTCQEPDCGFVFERYGDVAACPRCGKRNLRPATPEEQQKCVEQLKQIHGKL</sequence>
<protein>
    <submittedName>
        <fullName evidence="1">Uncharacterized protein</fullName>
    </submittedName>
</protein>
<reference evidence="1" key="2">
    <citation type="journal article" date="2021" name="PeerJ">
        <title>Extensive microbial diversity within the chicken gut microbiome revealed by metagenomics and culture.</title>
        <authorList>
            <person name="Gilroy R."/>
            <person name="Ravi A."/>
            <person name="Getino M."/>
            <person name="Pursley I."/>
            <person name="Horton D.L."/>
            <person name="Alikhan N.F."/>
            <person name="Baker D."/>
            <person name="Gharbi K."/>
            <person name="Hall N."/>
            <person name="Watson M."/>
            <person name="Adriaenssens E.M."/>
            <person name="Foster-Nyarko E."/>
            <person name="Jarju S."/>
            <person name="Secka A."/>
            <person name="Antonio M."/>
            <person name="Oren A."/>
            <person name="Chaudhuri R.R."/>
            <person name="La Ragione R."/>
            <person name="Hildebrand F."/>
            <person name="Pallen M.J."/>
        </authorList>
    </citation>
    <scope>NUCLEOTIDE SEQUENCE</scope>
    <source>
        <strain evidence="1">CHK184-25365</strain>
    </source>
</reference>
<dbReference type="Proteomes" id="UP000886749">
    <property type="component" value="Unassembled WGS sequence"/>
</dbReference>
<evidence type="ECO:0000313" key="2">
    <source>
        <dbReference type="Proteomes" id="UP000886749"/>
    </source>
</evidence>
<organism evidence="1 2">
    <name type="scientific">Candidatus Egerieicola pullicola</name>
    <dbReference type="NCBI Taxonomy" id="2840775"/>
    <lineage>
        <taxon>Bacteria</taxon>
        <taxon>Bacillati</taxon>
        <taxon>Bacillota</taxon>
        <taxon>Clostridia</taxon>
        <taxon>Eubacteriales</taxon>
        <taxon>Oscillospiraceae</taxon>
        <taxon>Oscillospiraceae incertae sedis</taxon>
        <taxon>Candidatus Egerieicola</taxon>
    </lineage>
</organism>
<evidence type="ECO:0000313" key="1">
    <source>
        <dbReference type="EMBL" id="HIR40473.1"/>
    </source>
</evidence>
<proteinExistence type="predicted"/>
<gene>
    <name evidence="1" type="ORF">IAB36_01435</name>
</gene>